<dbReference type="PROSITE" id="PS50112">
    <property type="entry name" value="PAS"/>
    <property type="match status" value="2"/>
</dbReference>
<feature type="domain" description="PAS" evidence="10">
    <location>
        <begin position="148"/>
        <end position="213"/>
    </location>
</feature>
<dbReference type="Pfam" id="PF14598">
    <property type="entry name" value="PAS_11"/>
    <property type="match status" value="1"/>
</dbReference>
<evidence type="ECO:0000313" key="12">
    <source>
        <dbReference type="EMBL" id="KAG8431761.1"/>
    </source>
</evidence>
<organism evidence="12 13">
    <name type="scientific">Hymenochirus boettgeri</name>
    <name type="common">Congo dwarf clawed frog</name>
    <dbReference type="NCBI Taxonomy" id="247094"/>
    <lineage>
        <taxon>Eukaryota</taxon>
        <taxon>Metazoa</taxon>
        <taxon>Chordata</taxon>
        <taxon>Craniata</taxon>
        <taxon>Vertebrata</taxon>
        <taxon>Euteleostomi</taxon>
        <taxon>Amphibia</taxon>
        <taxon>Batrachia</taxon>
        <taxon>Anura</taxon>
        <taxon>Pipoidea</taxon>
        <taxon>Pipidae</taxon>
        <taxon>Pipinae</taxon>
        <taxon>Hymenochirus</taxon>
    </lineage>
</organism>
<evidence type="ECO:0000313" key="13">
    <source>
        <dbReference type="Proteomes" id="UP000812440"/>
    </source>
</evidence>
<evidence type="ECO:0000259" key="10">
    <source>
        <dbReference type="PROSITE" id="PS50112"/>
    </source>
</evidence>
<protein>
    <recommendedName>
        <fullName evidence="14">Aryl hydrocarbon receptor nuclear translocator-like protein 1</fullName>
    </recommendedName>
</protein>
<sequence>MADQRMDISSTISDFMSPGPTDLLSGSLGMGTMEMNRKRKGSRGDYQPDSFPFDEGMDTDKDDTHGMLEYAEGRLKNAREAHSQIEKRRRDKMNSFIDELASLVPTCNAMSRKLDKLTVLRMAVQHMKTLRGATNPYTEANYKPAFLSDDELKQLILRAADGFLFVVGCDRGKILFVSESVFKILNYSQNDLIGQSLFDYLHPKDIAKVKEQLSSSDTAPRERLIDAKTGLPVKTDITPGPSRLCSGARRSFFCRMKCNRPSVKVEDKDFPSNCSKKKADRKSFCTIHSTGYLKSWPPTKMGLDEDNEPDNEGCNLSCLVAIGRLHPHIVPQPVNGEIRVKSTEYVSRHAIDGKFVFVDQRATAILGYLPQELLGTSCYEYFHHDDIRHLAESHRQVLHTREKIVTNCYKFKIKDGSFITLKSRWFSFMNPWTKEVEYIVSTNTVVSANILDGGDSASFSHILTSPPSMESVLQPGEGVTKRTHPTVPGIPGGTKPGAGKIGRMIAEEILEIQRIRGSSPSSCGSSPLNFTSTPPPDASSPGGKRMSNGGGIDQVSVLMPGMDSSGFPYSDLSSLPGDNPHMSSDMIDTDHGSSSPSNDEAAMAVIMSLLEADAGLGGPVDFSDLPWPL</sequence>
<name>A0A8T2IMM4_9PIPI</name>
<dbReference type="InterPro" id="IPR013767">
    <property type="entry name" value="PAS_fold"/>
</dbReference>
<keyword evidence="5" id="KW-0238">DNA-binding</keyword>
<dbReference type="GO" id="GO:0046983">
    <property type="term" value="F:protein dimerization activity"/>
    <property type="evidence" value="ECO:0007669"/>
    <property type="project" value="InterPro"/>
</dbReference>
<evidence type="ECO:0000259" key="11">
    <source>
        <dbReference type="PROSITE" id="PS50888"/>
    </source>
</evidence>
<dbReference type="PRINTS" id="PR00785">
    <property type="entry name" value="NCTRNSLOCATR"/>
</dbReference>
<evidence type="ECO:0000256" key="7">
    <source>
        <dbReference type="ARBA" id="ARBA00023163"/>
    </source>
</evidence>
<keyword evidence="6" id="KW-0010">Activator</keyword>
<evidence type="ECO:0000256" key="8">
    <source>
        <dbReference type="ARBA" id="ARBA00023242"/>
    </source>
</evidence>
<evidence type="ECO:0000256" key="3">
    <source>
        <dbReference type="ARBA" id="ARBA00023015"/>
    </source>
</evidence>
<feature type="compositionally biased region" description="Gly residues" evidence="9">
    <location>
        <begin position="490"/>
        <end position="500"/>
    </location>
</feature>
<dbReference type="GO" id="GO:0005634">
    <property type="term" value="C:nucleus"/>
    <property type="evidence" value="ECO:0007669"/>
    <property type="project" value="UniProtKB-SubCell"/>
</dbReference>
<dbReference type="GO" id="GO:0007623">
    <property type="term" value="P:circadian rhythm"/>
    <property type="evidence" value="ECO:0007669"/>
    <property type="project" value="UniProtKB-ARBA"/>
</dbReference>
<keyword evidence="7" id="KW-0804">Transcription</keyword>
<dbReference type="GO" id="GO:0003677">
    <property type="term" value="F:DNA binding"/>
    <property type="evidence" value="ECO:0007669"/>
    <property type="project" value="UniProtKB-KW"/>
</dbReference>
<dbReference type="InterPro" id="IPR036638">
    <property type="entry name" value="HLH_DNA-bd_sf"/>
</dbReference>
<feature type="region of interest" description="Disordered" evidence="9">
    <location>
        <begin position="1"/>
        <end position="59"/>
    </location>
</feature>
<dbReference type="SUPFAM" id="SSF55785">
    <property type="entry name" value="PYP-like sensor domain (PAS domain)"/>
    <property type="match status" value="2"/>
</dbReference>
<dbReference type="InterPro" id="IPR035965">
    <property type="entry name" value="PAS-like_dom_sf"/>
</dbReference>
<proteinExistence type="predicted"/>
<comment type="caution">
    <text evidence="12">The sequence shown here is derived from an EMBL/GenBank/DDBJ whole genome shotgun (WGS) entry which is preliminary data.</text>
</comment>
<dbReference type="InterPro" id="IPR050933">
    <property type="entry name" value="Circadian_TF"/>
</dbReference>
<dbReference type="GO" id="GO:0003700">
    <property type="term" value="F:DNA-binding transcription factor activity"/>
    <property type="evidence" value="ECO:0007669"/>
    <property type="project" value="InterPro"/>
</dbReference>
<dbReference type="SUPFAM" id="SSF47459">
    <property type="entry name" value="HLH, helix-loop-helix DNA-binding domain"/>
    <property type="match status" value="1"/>
</dbReference>
<evidence type="ECO:0000256" key="2">
    <source>
        <dbReference type="ARBA" id="ARBA00022737"/>
    </source>
</evidence>
<dbReference type="Gene3D" id="3.30.450.20">
    <property type="entry name" value="PAS domain"/>
    <property type="match status" value="2"/>
</dbReference>
<dbReference type="FunFam" id="4.10.280.10:FF:000018">
    <property type="entry name" value="Aryl hydrocarbon receptor nuclear translocator-like protein 1"/>
    <property type="match status" value="1"/>
</dbReference>
<dbReference type="Pfam" id="PF00989">
    <property type="entry name" value="PAS"/>
    <property type="match status" value="1"/>
</dbReference>
<comment type="subcellular location">
    <subcellularLocation>
        <location evidence="1">Nucleus</location>
    </subcellularLocation>
</comment>
<dbReference type="CDD" id="cd11438">
    <property type="entry name" value="bHLH-PAS_ARNTL_PASD3"/>
    <property type="match status" value="1"/>
</dbReference>
<dbReference type="AlphaFoldDB" id="A0A8T2IMM4"/>
<gene>
    <name evidence="12" type="ORF">GDO86_020082</name>
</gene>
<evidence type="ECO:0000256" key="5">
    <source>
        <dbReference type="ARBA" id="ARBA00023125"/>
    </source>
</evidence>
<evidence type="ECO:0000256" key="9">
    <source>
        <dbReference type="SAM" id="MobiDB-lite"/>
    </source>
</evidence>
<dbReference type="PROSITE" id="PS50888">
    <property type="entry name" value="BHLH"/>
    <property type="match status" value="1"/>
</dbReference>
<accession>A0A8T2IMM4</accession>
<keyword evidence="13" id="KW-1185">Reference proteome</keyword>
<evidence type="ECO:0000256" key="6">
    <source>
        <dbReference type="ARBA" id="ARBA00023159"/>
    </source>
</evidence>
<keyword evidence="2" id="KW-0677">Repeat</keyword>
<dbReference type="SMART" id="SM00353">
    <property type="entry name" value="HLH"/>
    <property type="match status" value="1"/>
</dbReference>
<dbReference type="PANTHER" id="PTHR23042">
    <property type="entry name" value="CIRCADIAN PROTEIN CLOCK/ARNT/BMAL/PAS"/>
    <property type="match status" value="1"/>
</dbReference>
<dbReference type="Proteomes" id="UP000812440">
    <property type="component" value="Unassembled WGS sequence"/>
</dbReference>
<dbReference type="GO" id="GO:0005667">
    <property type="term" value="C:transcription regulator complex"/>
    <property type="evidence" value="ECO:0007669"/>
    <property type="project" value="InterPro"/>
</dbReference>
<evidence type="ECO:0008006" key="14">
    <source>
        <dbReference type="Google" id="ProtNLM"/>
    </source>
</evidence>
<dbReference type="SMART" id="SM00086">
    <property type="entry name" value="PAC"/>
    <property type="match status" value="1"/>
</dbReference>
<feature type="region of interest" description="Disordered" evidence="9">
    <location>
        <begin position="517"/>
        <end position="554"/>
    </location>
</feature>
<dbReference type="Gene3D" id="4.10.280.10">
    <property type="entry name" value="Helix-loop-helix DNA-binding domain"/>
    <property type="match status" value="1"/>
</dbReference>
<dbReference type="InterPro" id="IPR000014">
    <property type="entry name" value="PAS"/>
</dbReference>
<feature type="domain" description="PAS" evidence="10">
    <location>
        <begin position="352"/>
        <end position="401"/>
    </location>
</feature>
<dbReference type="Pfam" id="PF00010">
    <property type="entry name" value="HLH"/>
    <property type="match status" value="1"/>
</dbReference>
<keyword evidence="3" id="KW-0805">Transcription regulation</keyword>
<feature type="compositionally biased region" description="Low complexity" evidence="9">
    <location>
        <begin position="517"/>
        <end position="527"/>
    </location>
</feature>
<dbReference type="FunFam" id="3.30.450.20:FF:000006">
    <property type="entry name" value="aryl hydrocarbon receptor nuclear translocator-like protein 1"/>
    <property type="match status" value="1"/>
</dbReference>
<feature type="region of interest" description="Disordered" evidence="9">
    <location>
        <begin position="571"/>
        <end position="598"/>
    </location>
</feature>
<dbReference type="GO" id="GO:0005737">
    <property type="term" value="C:cytoplasm"/>
    <property type="evidence" value="ECO:0007669"/>
    <property type="project" value="InterPro"/>
</dbReference>
<dbReference type="EMBL" id="JAACNH010000076">
    <property type="protein sequence ID" value="KAG8431761.1"/>
    <property type="molecule type" value="Genomic_DNA"/>
</dbReference>
<feature type="domain" description="BHLH" evidence="11">
    <location>
        <begin position="77"/>
        <end position="130"/>
    </location>
</feature>
<dbReference type="InterPro" id="IPR011598">
    <property type="entry name" value="bHLH_dom"/>
</dbReference>
<keyword evidence="8" id="KW-0539">Nucleus</keyword>
<reference evidence="12" key="1">
    <citation type="thesis" date="2020" institute="ProQuest LLC" country="789 East Eisenhower Parkway, Ann Arbor, MI, USA">
        <title>Comparative Genomics and Chromosome Evolution.</title>
        <authorList>
            <person name="Mudd A.B."/>
        </authorList>
    </citation>
    <scope>NUCLEOTIDE SEQUENCE</scope>
    <source>
        <strain evidence="12">Female2</strain>
        <tissue evidence="12">Blood</tissue>
    </source>
</reference>
<dbReference type="CDD" id="cd00130">
    <property type="entry name" value="PAS"/>
    <property type="match status" value="2"/>
</dbReference>
<dbReference type="InterPro" id="IPR001610">
    <property type="entry name" value="PAC"/>
</dbReference>
<dbReference type="OrthoDB" id="71302at2759"/>
<dbReference type="FunFam" id="3.30.450.20:FF:000010">
    <property type="entry name" value="Aryl hydrocarbon receptor nuclear translocator-like, isoform CRA_b"/>
    <property type="match status" value="1"/>
</dbReference>
<evidence type="ECO:0000256" key="4">
    <source>
        <dbReference type="ARBA" id="ARBA00023108"/>
    </source>
</evidence>
<feature type="region of interest" description="Disordered" evidence="9">
    <location>
        <begin position="473"/>
        <end position="500"/>
    </location>
</feature>
<keyword evidence="4" id="KW-0090">Biological rhythms</keyword>
<dbReference type="InterPro" id="IPR001067">
    <property type="entry name" value="Nuc_translocat"/>
</dbReference>
<dbReference type="NCBIfam" id="TIGR00229">
    <property type="entry name" value="sensory_box"/>
    <property type="match status" value="2"/>
</dbReference>
<dbReference type="SMART" id="SM00091">
    <property type="entry name" value="PAS"/>
    <property type="match status" value="2"/>
</dbReference>
<evidence type="ECO:0000256" key="1">
    <source>
        <dbReference type="ARBA" id="ARBA00004123"/>
    </source>
</evidence>